<dbReference type="EMBL" id="JAAAIN010004536">
    <property type="protein sequence ID" value="KAG0280246.1"/>
    <property type="molecule type" value="Genomic_DNA"/>
</dbReference>
<evidence type="ECO:0000313" key="2">
    <source>
        <dbReference type="Proteomes" id="UP000823405"/>
    </source>
</evidence>
<evidence type="ECO:0000313" key="1">
    <source>
        <dbReference type="EMBL" id="KAG0280246.1"/>
    </source>
</evidence>
<accession>A0A9P6QQ74</accession>
<organism evidence="1 2">
    <name type="scientific">Linnemannia gamsii</name>
    <dbReference type="NCBI Taxonomy" id="64522"/>
    <lineage>
        <taxon>Eukaryota</taxon>
        <taxon>Fungi</taxon>
        <taxon>Fungi incertae sedis</taxon>
        <taxon>Mucoromycota</taxon>
        <taxon>Mortierellomycotina</taxon>
        <taxon>Mortierellomycetes</taxon>
        <taxon>Mortierellales</taxon>
        <taxon>Mortierellaceae</taxon>
        <taxon>Linnemannia</taxon>
    </lineage>
</organism>
<protein>
    <submittedName>
        <fullName evidence="1">Uncharacterized protein</fullName>
    </submittedName>
</protein>
<sequence>MREDMESGADTKAMDDLEAIGVQLDPDQESGANLEPSKGSVHLHDFYGSGLNNTHFVLA</sequence>
<dbReference type="Proteomes" id="UP000823405">
    <property type="component" value="Unassembled WGS sequence"/>
</dbReference>
<keyword evidence="2" id="KW-1185">Reference proteome</keyword>
<comment type="caution">
    <text evidence="1">The sequence shown here is derived from an EMBL/GenBank/DDBJ whole genome shotgun (WGS) entry which is preliminary data.</text>
</comment>
<gene>
    <name evidence="1" type="ORF">BGZ97_009443</name>
</gene>
<reference evidence="1" key="1">
    <citation type="journal article" date="2020" name="Fungal Divers.">
        <title>Resolving the Mortierellaceae phylogeny through synthesis of multi-gene phylogenetics and phylogenomics.</title>
        <authorList>
            <person name="Vandepol N."/>
            <person name="Liber J."/>
            <person name="Desiro A."/>
            <person name="Na H."/>
            <person name="Kennedy M."/>
            <person name="Barry K."/>
            <person name="Grigoriev I.V."/>
            <person name="Miller A.N."/>
            <person name="O'Donnell K."/>
            <person name="Stajich J.E."/>
            <person name="Bonito G."/>
        </authorList>
    </citation>
    <scope>NUCLEOTIDE SEQUENCE</scope>
    <source>
        <strain evidence="1">NVP60</strain>
    </source>
</reference>
<name>A0A9P6QQ74_9FUNG</name>
<proteinExistence type="predicted"/>
<dbReference type="AlphaFoldDB" id="A0A9P6QQ74"/>